<evidence type="ECO:0000256" key="3">
    <source>
        <dbReference type="ARBA" id="ARBA00023136"/>
    </source>
</evidence>
<sequence length="523" mass="59763">MCRISTQPDVTSIHSNFLKIFLKTVELYFCFSWRVALRNMKMFSLHILLFMCCALSCVTSDKDVITVFEYEDSAAVVSCPYAEGYEDYEKYLCKDDCSSDDVLITTSEINEDKYSIDDDKRSRIFSVTISDLRFEDAGKYWCGVSRTGKDIYTEVKLEVGKDIWGQTPTKIQGNEEGSVSIRCGYETEPVNNLKYICRGNRLSTCLRQAVVTSNNERNGRFTLTDDKNAKVFTVTISSLKLSDSGWYLFGVQRDTGSDGFCAFDLKVKEWCCVTSRYVKGTEGQPITMQCPYPPEHRNNRMFICKGNHRSDCTNMMTGRSRFKVDSIFPSYFSVTITNLEQWDAGTYWCRSNSEWVVGDYTQFRLSVGKKIIVEKKVLKDLPEQKQTEVYRLQTSTVENVITASPQSIANVSETSNQGAVLFGLFAVPPVLLMIVIIILVIVCKKKCHKVKDTEIATNRSRNEARNSKEVMGGENLYENHDEIVMRSQQNIYKEQNACYHFDDPEDEAHYNSISATEDIYCNE</sequence>
<keyword evidence="3 4" id="KW-0472">Membrane</keyword>
<feature type="domain" description="Immunoglobulin" evidence="5">
    <location>
        <begin position="275"/>
        <end position="368"/>
    </location>
</feature>
<evidence type="ECO:0000256" key="4">
    <source>
        <dbReference type="SAM" id="Phobius"/>
    </source>
</evidence>
<evidence type="ECO:0000259" key="5">
    <source>
        <dbReference type="SMART" id="SM00409"/>
    </source>
</evidence>
<dbReference type="Gene3D" id="2.60.40.10">
    <property type="entry name" value="Immunoglobulins"/>
    <property type="match status" value="3"/>
</dbReference>
<protein>
    <submittedName>
        <fullName evidence="6">Polymeric immunoglobulin receptor-like</fullName>
    </submittedName>
</protein>
<name>A0A3Q2PFH7_FUNHE</name>
<dbReference type="InterPro" id="IPR013106">
    <property type="entry name" value="Ig_V-set"/>
</dbReference>
<evidence type="ECO:0000313" key="6">
    <source>
        <dbReference type="Ensembl" id="ENSFHEP00000010915.1"/>
    </source>
</evidence>
<dbReference type="Proteomes" id="UP000265000">
    <property type="component" value="Unplaced"/>
</dbReference>
<dbReference type="STRING" id="8078.ENSFHEP00000010915"/>
<dbReference type="GO" id="GO:0005886">
    <property type="term" value="C:plasma membrane"/>
    <property type="evidence" value="ECO:0007669"/>
    <property type="project" value="TreeGrafter"/>
</dbReference>
<dbReference type="GO" id="GO:0004888">
    <property type="term" value="F:transmembrane signaling receptor activity"/>
    <property type="evidence" value="ECO:0007669"/>
    <property type="project" value="TreeGrafter"/>
</dbReference>
<dbReference type="PANTHER" id="PTHR11860:SF118">
    <property type="entry name" value="CMRF35-LIKE MOLECULE 3-RELATED"/>
    <property type="match status" value="1"/>
</dbReference>
<evidence type="ECO:0000256" key="2">
    <source>
        <dbReference type="ARBA" id="ARBA00022692"/>
    </source>
</evidence>
<proteinExistence type="predicted"/>
<feature type="domain" description="Immunoglobulin" evidence="5">
    <location>
        <begin position="168"/>
        <end position="268"/>
    </location>
</feature>
<organism evidence="6 7">
    <name type="scientific">Fundulus heteroclitus</name>
    <name type="common">Killifish</name>
    <name type="synonym">Mummichog</name>
    <dbReference type="NCBI Taxonomy" id="8078"/>
    <lineage>
        <taxon>Eukaryota</taxon>
        <taxon>Metazoa</taxon>
        <taxon>Chordata</taxon>
        <taxon>Craniata</taxon>
        <taxon>Vertebrata</taxon>
        <taxon>Euteleostomi</taxon>
        <taxon>Actinopterygii</taxon>
        <taxon>Neopterygii</taxon>
        <taxon>Teleostei</taxon>
        <taxon>Neoteleostei</taxon>
        <taxon>Acanthomorphata</taxon>
        <taxon>Ovalentaria</taxon>
        <taxon>Atherinomorphae</taxon>
        <taxon>Cyprinodontiformes</taxon>
        <taxon>Fundulidae</taxon>
        <taxon>Fundulus</taxon>
    </lineage>
</organism>
<dbReference type="InterPro" id="IPR050671">
    <property type="entry name" value="CD300_family_receptors"/>
</dbReference>
<dbReference type="Pfam" id="PF07686">
    <property type="entry name" value="V-set"/>
    <property type="match status" value="3"/>
</dbReference>
<dbReference type="InterPro" id="IPR013783">
    <property type="entry name" value="Ig-like_fold"/>
</dbReference>
<accession>A0A3Q2PFH7</accession>
<dbReference type="Ensembl" id="ENSFHET00000017757.1">
    <property type="protein sequence ID" value="ENSFHEP00000010915.1"/>
    <property type="gene ID" value="ENSFHEG00000012285.1"/>
</dbReference>
<keyword evidence="2 4" id="KW-0812">Transmembrane</keyword>
<dbReference type="SUPFAM" id="SSF48726">
    <property type="entry name" value="Immunoglobulin"/>
    <property type="match status" value="3"/>
</dbReference>
<reference evidence="6" key="1">
    <citation type="submission" date="2025-08" db="UniProtKB">
        <authorList>
            <consortium name="Ensembl"/>
        </authorList>
    </citation>
    <scope>IDENTIFICATION</scope>
</reference>
<dbReference type="InterPro" id="IPR036179">
    <property type="entry name" value="Ig-like_dom_sf"/>
</dbReference>
<keyword evidence="4" id="KW-1133">Transmembrane helix</keyword>
<dbReference type="SMART" id="SM00409">
    <property type="entry name" value="IG"/>
    <property type="match status" value="3"/>
</dbReference>
<comment type="subcellular location">
    <subcellularLocation>
        <location evidence="1">Membrane</location>
    </subcellularLocation>
</comment>
<feature type="domain" description="Immunoglobulin" evidence="5">
    <location>
        <begin position="62"/>
        <end position="160"/>
    </location>
</feature>
<evidence type="ECO:0000256" key="1">
    <source>
        <dbReference type="ARBA" id="ARBA00004370"/>
    </source>
</evidence>
<reference evidence="6" key="2">
    <citation type="submission" date="2025-09" db="UniProtKB">
        <authorList>
            <consortium name="Ensembl"/>
        </authorList>
    </citation>
    <scope>IDENTIFICATION</scope>
</reference>
<dbReference type="InterPro" id="IPR003599">
    <property type="entry name" value="Ig_sub"/>
</dbReference>
<evidence type="ECO:0000313" key="7">
    <source>
        <dbReference type="Proteomes" id="UP000265000"/>
    </source>
</evidence>
<keyword evidence="7" id="KW-1185">Reference proteome</keyword>
<dbReference type="AlphaFoldDB" id="A0A3Q2PFH7"/>
<dbReference type="GeneTree" id="ENSGT00950000182977"/>
<feature type="transmembrane region" description="Helical" evidence="4">
    <location>
        <begin position="419"/>
        <end position="442"/>
    </location>
</feature>
<dbReference type="PANTHER" id="PTHR11860">
    <property type="entry name" value="POLYMERIC-IMMUNOGLOBULIN RECEPTOR"/>
    <property type="match status" value="1"/>
</dbReference>